<sequence>CLQRVGDSAGVWDIAGTDYSAQIAAALLASQKADGSWNDSAIDTAFAIMALLKARAPVVIAQLDLGRDGDRYPREAENVVRHLSRRMGRALAWRQVRFDQPEKLGQIRLAYLHAPSADDITGPAAKVIVRYVRRGGTLLVQSGQDMGIKSLADDLGKLFSDYAAAPLPPDHPIWSLKYPIDEPSRPAITGIGDRCRTRIFVIEGNVGGAWRQGRAREYPHLFDLAGNVLLYSVAGQIPSG</sequence>
<dbReference type="SUPFAM" id="SSF48239">
    <property type="entry name" value="Terpenoid cyclases/Protein prenyltransferases"/>
    <property type="match status" value="1"/>
</dbReference>
<feature type="non-terminal residue" evidence="2">
    <location>
        <position position="1"/>
    </location>
</feature>
<dbReference type="AlphaFoldDB" id="X0X693"/>
<evidence type="ECO:0000259" key="1">
    <source>
        <dbReference type="Pfam" id="PF13709"/>
    </source>
</evidence>
<evidence type="ECO:0000313" key="2">
    <source>
        <dbReference type="EMBL" id="GAG38759.1"/>
    </source>
</evidence>
<gene>
    <name evidence="2" type="ORF">S01H1_74674</name>
</gene>
<protein>
    <recommendedName>
        <fullName evidence="1">DUF4159 domain-containing protein</fullName>
    </recommendedName>
</protein>
<reference evidence="2" key="1">
    <citation type="journal article" date="2014" name="Front. Microbiol.">
        <title>High frequency of phylogenetically diverse reductive dehalogenase-homologous genes in deep subseafloor sedimentary metagenomes.</title>
        <authorList>
            <person name="Kawai M."/>
            <person name="Futagami T."/>
            <person name="Toyoda A."/>
            <person name="Takaki Y."/>
            <person name="Nishi S."/>
            <person name="Hori S."/>
            <person name="Arai W."/>
            <person name="Tsubouchi T."/>
            <person name="Morono Y."/>
            <person name="Uchiyama I."/>
            <person name="Ito T."/>
            <person name="Fujiyama A."/>
            <person name="Inagaki F."/>
            <person name="Takami H."/>
        </authorList>
    </citation>
    <scope>NUCLEOTIDE SEQUENCE</scope>
    <source>
        <strain evidence="2">Expedition CK06-06</strain>
    </source>
</reference>
<dbReference type="Pfam" id="PF13709">
    <property type="entry name" value="DUF4159"/>
    <property type="match status" value="1"/>
</dbReference>
<feature type="domain" description="DUF4159" evidence="1">
    <location>
        <begin position="61"/>
        <end position="190"/>
    </location>
</feature>
<name>X0X693_9ZZZZ</name>
<dbReference type="EMBL" id="BARS01049972">
    <property type="protein sequence ID" value="GAG38759.1"/>
    <property type="molecule type" value="Genomic_DNA"/>
</dbReference>
<dbReference type="InterPro" id="IPR025297">
    <property type="entry name" value="DUF4159"/>
</dbReference>
<accession>X0X693</accession>
<dbReference type="Gene3D" id="3.40.50.12140">
    <property type="entry name" value="Domain of unknown function DUF4159"/>
    <property type="match status" value="1"/>
</dbReference>
<feature type="non-terminal residue" evidence="2">
    <location>
        <position position="240"/>
    </location>
</feature>
<proteinExistence type="predicted"/>
<dbReference type="InterPro" id="IPR008930">
    <property type="entry name" value="Terpenoid_cyclase/PrenylTrfase"/>
</dbReference>
<comment type="caution">
    <text evidence="2">The sequence shown here is derived from an EMBL/GenBank/DDBJ whole genome shotgun (WGS) entry which is preliminary data.</text>
</comment>
<organism evidence="2">
    <name type="scientific">marine sediment metagenome</name>
    <dbReference type="NCBI Taxonomy" id="412755"/>
    <lineage>
        <taxon>unclassified sequences</taxon>
        <taxon>metagenomes</taxon>
        <taxon>ecological metagenomes</taxon>
    </lineage>
</organism>